<feature type="compositionally biased region" description="Basic and acidic residues" evidence="1">
    <location>
        <begin position="101"/>
        <end position="123"/>
    </location>
</feature>
<dbReference type="GO" id="GO:0009966">
    <property type="term" value="P:regulation of signal transduction"/>
    <property type="evidence" value="ECO:0007669"/>
    <property type="project" value="InterPro"/>
</dbReference>
<protein>
    <submittedName>
        <fullName evidence="3">Protein phosphatase inhibitor 2</fullName>
    </submittedName>
</protein>
<keyword evidence="4" id="KW-1185">Reference proteome</keyword>
<dbReference type="EMBL" id="KN657593">
    <property type="protein sequence ID" value="KHN21726.1"/>
    <property type="molecule type" value="Genomic_DNA"/>
</dbReference>
<evidence type="ECO:0000313" key="3">
    <source>
        <dbReference type="EMBL" id="RZB88808.1"/>
    </source>
</evidence>
<name>A0A0B2QJX0_GLYSO</name>
<reference evidence="2" key="1">
    <citation type="submission" date="2014-07" db="EMBL/GenBank/DDBJ databases">
        <title>Identification of a novel salt tolerance gene in wild soybean by whole-genome sequencing.</title>
        <authorList>
            <person name="Lam H.-M."/>
            <person name="Qi X."/>
            <person name="Li M.-W."/>
            <person name="Liu X."/>
            <person name="Xie M."/>
            <person name="Ni M."/>
            <person name="Xu X."/>
        </authorList>
    </citation>
    <scope>NUCLEOTIDE SEQUENCE [LARGE SCALE GENOMIC DNA]</scope>
    <source>
        <tissue evidence="2">Root</tissue>
    </source>
</reference>
<dbReference type="Gramene" id="XM_028329994.1">
    <property type="protein sequence ID" value="XP_028185795.1"/>
    <property type="gene ID" value="LOC114372441"/>
</dbReference>
<dbReference type="Pfam" id="PF04979">
    <property type="entry name" value="IPP-2"/>
    <property type="match status" value="1"/>
</dbReference>
<dbReference type="Gramene" id="XM_028329995.1">
    <property type="protein sequence ID" value="XP_028185796.1"/>
    <property type="gene ID" value="LOC114372441"/>
</dbReference>
<dbReference type="EMBL" id="QZWG01000010">
    <property type="protein sequence ID" value="RZB88808.1"/>
    <property type="molecule type" value="Genomic_DNA"/>
</dbReference>
<gene>
    <name evidence="3" type="ORF">D0Y65_027946</name>
    <name evidence="2" type="ORF">glysoja_027610</name>
</gene>
<evidence type="ECO:0000313" key="4">
    <source>
        <dbReference type="Proteomes" id="UP000289340"/>
    </source>
</evidence>
<feature type="compositionally biased region" description="Basic and acidic residues" evidence="1">
    <location>
        <begin position="134"/>
        <end position="148"/>
    </location>
</feature>
<feature type="region of interest" description="Disordered" evidence="1">
    <location>
        <begin position="1"/>
        <end position="156"/>
    </location>
</feature>
<dbReference type="PANTHER" id="PTHR12398">
    <property type="entry name" value="PROTEIN PHOSPHATASE INHIBITOR"/>
    <property type="match status" value="1"/>
</dbReference>
<dbReference type="GO" id="GO:0004864">
    <property type="term" value="F:protein phosphatase inhibitor activity"/>
    <property type="evidence" value="ECO:0007669"/>
    <property type="project" value="InterPro"/>
</dbReference>
<dbReference type="PANTHER" id="PTHR12398:SF40">
    <property type="entry name" value="PHOSPHOPROTEIN PHOSPHATASE INHIBITOR"/>
    <property type="match status" value="1"/>
</dbReference>
<sequence>MKGRVRWNEDNIGEIEANKPMRQKITEPKTPYHPMLDDDSSPSPVLGDFDGYNGDKNLSPNAEQTGYNNGAYCSRKGTRQSDGWTSSEDEAEETEEDEEDRSLSFREHRKAHYNEFRKVKELQQKASLEDGSDEDNHAEVANGEKKNDSSSPTNGT</sequence>
<accession>A0A0B2QJX0</accession>
<evidence type="ECO:0000256" key="1">
    <source>
        <dbReference type="SAM" id="MobiDB-lite"/>
    </source>
</evidence>
<reference evidence="3 4" key="2">
    <citation type="submission" date="2018-09" db="EMBL/GenBank/DDBJ databases">
        <title>A high-quality reference genome of wild soybean provides a powerful tool to mine soybean genomes.</title>
        <authorList>
            <person name="Xie M."/>
            <person name="Chung C.Y.L."/>
            <person name="Li M.-W."/>
            <person name="Wong F.-L."/>
            <person name="Chan T.-F."/>
            <person name="Lam H.-M."/>
        </authorList>
    </citation>
    <scope>NUCLEOTIDE SEQUENCE [LARGE SCALE GENOMIC DNA]</scope>
    <source>
        <strain evidence="4">cv. W05</strain>
        <tissue evidence="3">Hypocotyl of etiolated seedlings</tissue>
    </source>
</reference>
<feature type="compositionally biased region" description="Acidic residues" evidence="1">
    <location>
        <begin position="87"/>
        <end position="100"/>
    </location>
</feature>
<proteinExistence type="predicted"/>
<evidence type="ECO:0000313" key="2">
    <source>
        <dbReference type="EMBL" id="KHN21726.1"/>
    </source>
</evidence>
<dbReference type="Proteomes" id="UP000053555">
    <property type="component" value="Unassembled WGS sequence"/>
</dbReference>
<dbReference type="InterPro" id="IPR007062">
    <property type="entry name" value="PPI-2"/>
</dbReference>
<feature type="compositionally biased region" description="Basic and acidic residues" evidence="1">
    <location>
        <begin position="16"/>
        <end position="27"/>
    </location>
</feature>
<organism evidence="2">
    <name type="scientific">Glycine soja</name>
    <name type="common">Wild soybean</name>
    <dbReference type="NCBI Taxonomy" id="3848"/>
    <lineage>
        <taxon>Eukaryota</taxon>
        <taxon>Viridiplantae</taxon>
        <taxon>Streptophyta</taxon>
        <taxon>Embryophyta</taxon>
        <taxon>Tracheophyta</taxon>
        <taxon>Spermatophyta</taxon>
        <taxon>Magnoliopsida</taxon>
        <taxon>eudicotyledons</taxon>
        <taxon>Gunneridae</taxon>
        <taxon>Pentapetalae</taxon>
        <taxon>rosids</taxon>
        <taxon>fabids</taxon>
        <taxon>Fabales</taxon>
        <taxon>Fabaceae</taxon>
        <taxon>Papilionoideae</taxon>
        <taxon>50 kb inversion clade</taxon>
        <taxon>NPAAA clade</taxon>
        <taxon>indigoferoid/millettioid clade</taxon>
        <taxon>Phaseoleae</taxon>
        <taxon>Glycine</taxon>
        <taxon>Glycine subgen. Soja</taxon>
    </lineage>
</organism>
<feature type="compositionally biased region" description="Polar residues" evidence="1">
    <location>
        <begin position="56"/>
        <end position="68"/>
    </location>
</feature>
<dbReference type="Proteomes" id="UP000289340">
    <property type="component" value="Chromosome 10"/>
</dbReference>
<dbReference type="AlphaFoldDB" id="A0A0B2QJX0"/>